<accession>A0ABW1XJW5</accession>
<feature type="compositionally biased region" description="Acidic residues" evidence="2">
    <location>
        <begin position="408"/>
        <end position="420"/>
    </location>
</feature>
<feature type="transmembrane region" description="Helical" evidence="3">
    <location>
        <begin position="260"/>
        <end position="280"/>
    </location>
</feature>
<evidence type="ECO:0000256" key="3">
    <source>
        <dbReference type="SAM" id="Phobius"/>
    </source>
</evidence>
<feature type="compositionally biased region" description="Basic and acidic residues" evidence="2">
    <location>
        <begin position="122"/>
        <end position="141"/>
    </location>
</feature>
<evidence type="ECO:0000313" key="6">
    <source>
        <dbReference type="Proteomes" id="UP001596364"/>
    </source>
</evidence>
<feature type="region of interest" description="Disordered" evidence="2">
    <location>
        <begin position="719"/>
        <end position="741"/>
    </location>
</feature>
<keyword evidence="3" id="KW-0812">Transmembrane</keyword>
<feature type="compositionally biased region" description="Low complexity" evidence="2">
    <location>
        <begin position="287"/>
        <end position="301"/>
    </location>
</feature>
<dbReference type="Gene3D" id="1.20.58.2200">
    <property type="match status" value="1"/>
</dbReference>
<protein>
    <submittedName>
        <fullName evidence="5">FimV/HubP family polar landmark protein</fullName>
    </submittedName>
</protein>
<evidence type="ECO:0000256" key="4">
    <source>
        <dbReference type="SAM" id="SignalP"/>
    </source>
</evidence>
<feature type="compositionally biased region" description="Polar residues" evidence="2">
    <location>
        <begin position="765"/>
        <end position="774"/>
    </location>
</feature>
<comment type="caution">
    <text evidence="5">The sequence shown here is derived from an EMBL/GenBank/DDBJ whole genome shotgun (WGS) entry which is preliminary data.</text>
</comment>
<sequence length="892" mass="97548">MNKRQLSAVLLIAGLGLSAVPAAESQQVQLKGPKNASREYSGATVGPITKDDTLWAIASKYARQDREIGVYQVMLAIYQLNPAAFENDNLNLMRDGAVLKLPSVAYVKRVDAKAARERVEIDEQRWRKQSSDDKTPEKATASEKVSNEALETAKQELQTKLDTLSSQQTEQFMQLRDQFGASIENIERLLEENRKVYQRLDAVSQELADLQTRVGEGGEVEQQLTDLARSQAMLSDQLRQAREEEERRRMEAEKGLDIPWWVWVASGGTLLLLGIAFFMWRKLAGNSEPAPTPVTATETPVSAPPLAKPDLSTPATAPITHASLEDEDMLDSLGEEIMDDDLFGTAELDTPLDLGNDSLDDLNDELSSMEAELDETVLDTPLDAELSAEDEAPPVAELGEELISQGDLDDLFDNQDDDELLTPPKAEVVSNETASAEIAPEPAAQDDTELQVLKDNDEATEALNAEDFTDIEIMSLEGKAALNAGQMENLGEEIEQNSVKIDELADQLINDLDSFDEMQSMIGDLDDTDDAAEPANDSQNESDPDNDLADELLAELAPEANDAPAQSADEFDALSDDLLDELIAENQPAPAAEQPDSDNDDVLSDELLDELIAENQSLNEQAPLDDQDELSDALLDELVDPQDANEGATPELTADEMLSELPASTGDEELYAALDALDAEPDEPRKQAPVPQDLDQFASELDDLLNDASLESFEFDGELADDESELDVLTSQSEDNDDSQLLDELENTSFDELLNDIPELGAESLDSQPNSRQSAPALDNPDLDLEALLQDPEVSEEDYLDVESLLAESDDDMVDPPPALDIDLSELGFDLASEDNAESEDEGDSQLDLAIAYMEMGDNELAKELLLEMQQSATGNKLSEVNRLLNNIDTLS</sequence>
<feature type="region of interest" description="Disordered" evidence="2">
    <location>
        <begin position="515"/>
        <end position="662"/>
    </location>
</feature>
<evidence type="ECO:0000256" key="1">
    <source>
        <dbReference type="SAM" id="Coils"/>
    </source>
</evidence>
<evidence type="ECO:0000313" key="5">
    <source>
        <dbReference type="EMBL" id="MFC6440497.1"/>
    </source>
</evidence>
<dbReference type="NCBIfam" id="TIGR03505">
    <property type="entry name" value="FimV_core"/>
    <property type="match status" value="1"/>
</dbReference>
<feature type="compositionally biased region" description="Low complexity" evidence="2">
    <location>
        <begin position="554"/>
        <end position="565"/>
    </location>
</feature>
<dbReference type="RefSeq" id="WP_131258292.1">
    <property type="nucleotide sequence ID" value="NZ_JBHSUS010000001.1"/>
</dbReference>
<evidence type="ECO:0000256" key="2">
    <source>
        <dbReference type="SAM" id="MobiDB-lite"/>
    </source>
</evidence>
<keyword evidence="3" id="KW-0472">Membrane</keyword>
<keyword evidence="6" id="KW-1185">Reference proteome</keyword>
<organism evidence="5 6">
    <name type="scientific">Pseudobowmanella zhangzhouensis</name>
    <dbReference type="NCBI Taxonomy" id="1537679"/>
    <lineage>
        <taxon>Bacteria</taxon>
        <taxon>Pseudomonadati</taxon>
        <taxon>Pseudomonadota</taxon>
        <taxon>Gammaproteobacteria</taxon>
        <taxon>Alteromonadales</taxon>
        <taxon>Alteromonadaceae</taxon>
    </lineage>
</organism>
<feature type="compositionally biased region" description="Low complexity" evidence="2">
    <location>
        <begin position="584"/>
        <end position="594"/>
    </location>
</feature>
<feature type="coiled-coil region" evidence="1">
    <location>
        <begin position="352"/>
        <end position="379"/>
    </location>
</feature>
<feature type="region of interest" description="Disordered" evidence="2">
    <location>
        <begin position="287"/>
        <end position="316"/>
    </location>
</feature>
<gene>
    <name evidence="5" type="ORF">ACFP85_10100</name>
</gene>
<feature type="region of interest" description="Disordered" evidence="2">
    <location>
        <begin position="408"/>
        <end position="446"/>
    </location>
</feature>
<feature type="chain" id="PRO_5046281612" evidence="4">
    <location>
        <begin position="23"/>
        <end position="892"/>
    </location>
</feature>
<dbReference type="Proteomes" id="UP001596364">
    <property type="component" value="Unassembled WGS sequence"/>
</dbReference>
<dbReference type="EMBL" id="JBHSUS010000001">
    <property type="protein sequence ID" value="MFC6440497.1"/>
    <property type="molecule type" value="Genomic_DNA"/>
</dbReference>
<feature type="compositionally biased region" description="Acidic residues" evidence="2">
    <location>
        <begin position="595"/>
        <end position="612"/>
    </location>
</feature>
<keyword evidence="1" id="KW-0175">Coiled coil</keyword>
<feature type="coiled-coil region" evidence="1">
    <location>
        <begin position="147"/>
        <end position="255"/>
    </location>
</feature>
<feature type="compositionally biased region" description="Acidic residues" evidence="2">
    <location>
        <begin position="569"/>
        <end position="583"/>
    </location>
</feature>
<feature type="signal peptide" evidence="4">
    <location>
        <begin position="1"/>
        <end position="22"/>
    </location>
</feature>
<dbReference type="InterPro" id="IPR038440">
    <property type="entry name" value="FimV_C_sf"/>
</dbReference>
<feature type="compositionally biased region" description="Acidic residues" evidence="2">
    <location>
        <begin position="540"/>
        <end position="553"/>
    </location>
</feature>
<reference evidence="6" key="1">
    <citation type="journal article" date="2019" name="Int. J. Syst. Evol. Microbiol.">
        <title>The Global Catalogue of Microorganisms (GCM) 10K type strain sequencing project: providing services to taxonomists for standard genome sequencing and annotation.</title>
        <authorList>
            <consortium name="The Broad Institute Genomics Platform"/>
            <consortium name="The Broad Institute Genome Sequencing Center for Infectious Disease"/>
            <person name="Wu L."/>
            <person name="Ma J."/>
        </authorList>
    </citation>
    <scope>NUCLEOTIDE SEQUENCE [LARGE SCALE GENOMIC DNA]</scope>
    <source>
        <strain evidence="6">CGMCC 1.16031</strain>
    </source>
</reference>
<proteinExistence type="predicted"/>
<name>A0ABW1XJW5_9ALTE</name>
<feature type="compositionally biased region" description="Acidic residues" evidence="2">
    <location>
        <begin position="623"/>
        <end position="640"/>
    </location>
</feature>
<feature type="region of interest" description="Disordered" evidence="2">
    <location>
        <begin position="755"/>
        <end position="785"/>
    </location>
</feature>
<keyword evidence="4" id="KW-0732">Signal</keyword>
<feature type="region of interest" description="Disordered" evidence="2">
    <location>
        <begin position="122"/>
        <end position="146"/>
    </location>
</feature>
<dbReference type="InterPro" id="IPR020012">
    <property type="entry name" value="LysM_FimV"/>
</dbReference>
<keyword evidence="3" id="KW-1133">Transmembrane helix</keyword>